<keyword evidence="12" id="KW-1185">Reference proteome</keyword>
<gene>
    <name evidence="11" type="ORF">P5673_015588</name>
</gene>
<keyword evidence="2" id="KW-0479">Metal-binding</keyword>
<keyword evidence="6" id="KW-0223">Dioxygenase</keyword>
<feature type="region of interest" description="Disordered" evidence="9">
    <location>
        <begin position="351"/>
        <end position="387"/>
    </location>
</feature>
<keyword evidence="3 8" id="KW-0863">Zinc-finger</keyword>
<dbReference type="EMBL" id="JARQWQ010000032">
    <property type="protein sequence ID" value="KAK2561602.1"/>
    <property type="molecule type" value="Genomic_DNA"/>
</dbReference>
<dbReference type="GO" id="GO:0008198">
    <property type="term" value="F:ferrous iron binding"/>
    <property type="evidence" value="ECO:0007669"/>
    <property type="project" value="TreeGrafter"/>
</dbReference>
<dbReference type="PROSITE" id="PS50865">
    <property type="entry name" value="ZF_MYND_2"/>
    <property type="match status" value="1"/>
</dbReference>
<dbReference type="Gene3D" id="6.10.140.2220">
    <property type="match status" value="1"/>
</dbReference>
<organism evidence="11 12">
    <name type="scientific">Acropora cervicornis</name>
    <name type="common">Staghorn coral</name>
    <dbReference type="NCBI Taxonomy" id="6130"/>
    <lineage>
        <taxon>Eukaryota</taxon>
        <taxon>Metazoa</taxon>
        <taxon>Cnidaria</taxon>
        <taxon>Anthozoa</taxon>
        <taxon>Hexacorallia</taxon>
        <taxon>Scleractinia</taxon>
        <taxon>Astrocoeniina</taxon>
        <taxon>Acroporidae</taxon>
        <taxon>Acropora</taxon>
    </lineage>
</organism>
<dbReference type="PROSITE" id="PS01360">
    <property type="entry name" value="ZF_MYND_1"/>
    <property type="match status" value="1"/>
</dbReference>
<dbReference type="Proteomes" id="UP001249851">
    <property type="component" value="Unassembled WGS sequence"/>
</dbReference>
<keyword evidence="7" id="KW-0560">Oxidoreductase</keyword>
<dbReference type="Pfam" id="PF13640">
    <property type="entry name" value="2OG-FeII_Oxy_3"/>
    <property type="match status" value="1"/>
</dbReference>
<reference evidence="11" key="2">
    <citation type="journal article" date="2023" name="Science">
        <title>Genomic signatures of disease resistance in endangered staghorn corals.</title>
        <authorList>
            <person name="Vollmer S.V."/>
            <person name="Selwyn J.D."/>
            <person name="Despard B.A."/>
            <person name="Roesel C.L."/>
        </authorList>
    </citation>
    <scope>NUCLEOTIDE SEQUENCE</scope>
    <source>
        <strain evidence="11">K2</strain>
    </source>
</reference>
<evidence type="ECO:0000256" key="8">
    <source>
        <dbReference type="PROSITE-ProRule" id="PRU00134"/>
    </source>
</evidence>
<evidence type="ECO:0000256" key="1">
    <source>
        <dbReference type="ARBA" id="ARBA00001961"/>
    </source>
</evidence>
<dbReference type="GO" id="GO:0031543">
    <property type="term" value="F:peptidyl-proline dioxygenase activity"/>
    <property type="evidence" value="ECO:0007669"/>
    <property type="project" value="TreeGrafter"/>
</dbReference>
<evidence type="ECO:0000256" key="3">
    <source>
        <dbReference type="ARBA" id="ARBA00022771"/>
    </source>
</evidence>
<dbReference type="InterPro" id="IPR002893">
    <property type="entry name" value="Znf_MYND"/>
</dbReference>
<evidence type="ECO:0000256" key="4">
    <source>
        <dbReference type="ARBA" id="ARBA00022833"/>
    </source>
</evidence>
<evidence type="ECO:0000256" key="5">
    <source>
        <dbReference type="ARBA" id="ARBA00022896"/>
    </source>
</evidence>
<dbReference type="GO" id="GO:0031418">
    <property type="term" value="F:L-ascorbic acid binding"/>
    <property type="evidence" value="ECO:0007669"/>
    <property type="project" value="UniProtKB-KW"/>
</dbReference>
<dbReference type="PANTHER" id="PTHR12907:SF26">
    <property type="entry name" value="HIF PROLYL HYDROXYLASE, ISOFORM C"/>
    <property type="match status" value="1"/>
</dbReference>
<dbReference type="InterPro" id="IPR051559">
    <property type="entry name" value="HIF_prolyl_hydroxylases"/>
</dbReference>
<dbReference type="Pfam" id="PF01753">
    <property type="entry name" value="zf-MYND"/>
    <property type="match status" value="1"/>
</dbReference>
<keyword evidence="5" id="KW-0847">Vitamin C</keyword>
<feature type="compositionally biased region" description="Basic and acidic residues" evidence="9">
    <location>
        <begin position="351"/>
        <end position="375"/>
    </location>
</feature>
<evidence type="ECO:0000256" key="7">
    <source>
        <dbReference type="ARBA" id="ARBA00023002"/>
    </source>
</evidence>
<comment type="caution">
    <text evidence="11">The sequence shown here is derived from an EMBL/GenBank/DDBJ whole genome shotgun (WGS) entry which is preliminary data.</text>
</comment>
<name>A0AAD9V599_ACRCE</name>
<keyword evidence="4" id="KW-0862">Zinc</keyword>
<comment type="cofactor">
    <cofactor evidence="1">
        <name>L-ascorbate</name>
        <dbReference type="ChEBI" id="CHEBI:38290"/>
    </cofactor>
</comment>
<evidence type="ECO:0000256" key="6">
    <source>
        <dbReference type="ARBA" id="ARBA00022964"/>
    </source>
</evidence>
<evidence type="ECO:0000256" key="9">
    <source>
        <dbReference type="SAM" id="MobiDB-lite"/>
    </source>
</evidence>
<dbReference type="GO" id="GO:0071456">
    <property type="term" value="P:cellular response to hypoxia"/>
    <property type="evidence" value="ECO:0007669"/>
    <property type="project" value="TreeGrafter"/>
</dbReference>
<evidence type="ECO:0000259" key="10">
    <source>
        <dbReference type="PROSITE" id="PS50865"/>
    </source>
</evidence>
<dbReference type="PANTHER" id="PTHR12907">
    <property type="entry name" value="EGL NINE HOMOLOG-RELATED"/>
    <property type="match status" value="1"/>
</dbReference>
<dbReference type="SUPFAM" id="SSF144232">
    <property type="entry name" value="HIT/MYND zinc finger-like"/>
    <property type="match status" value="1"/>
</dbReference>
<reference evidence="11" key="1">
    <citation type="journal article" date="2023" name="G3 (Bethesda)">
        <title>Whole genome assembly and annotation of the endangered Caribbean coral Acropora cervicornis.</title>
        <authorList>
            <person name="Selwyn J.D."/>
            <person name="Vollmer S.V."/>
        </authorList>
    </citation>
    <scope>NUCLEOTIDE SEQUENCE</scope>
    <source>
        <strain evidence="11">K2</strain>
    </source>
</reference>
<dbReference type="InterPro" id="IPR044862">
    <property type="entry name" value="Pro_4_hyd_alph_FE2OG_OXY"/>
</dbReference>
<dbReference type="SMART" id="SM00702">
    <property type="entry name" value="P4Hc"/>
    <property type="match status" value="1"/>
</dbReference>
<accession>A0AAD9V599</accession>
<dbReference type="InterPro" id="IPR006620">
    <property type="entry name" value="Pro_4_hyd_alph"/>
</dbReference>
<proteinExistence type="predicted"/>
<evidence type="ECO:0000313" key="12">
    <source>
        <dbReference type="Proteomes" id="UP001249851"/>
    </source>
</evidence>
<dbReference type="GO" id="GO:0008270">
    <property type="term" value="F:zinc ion binding"/>
    <property type="evidence" value="ECO:0007669"/>
    <property type="project" value="UniProtKB-KW"/>
</dbReference>
<sequence>MYAKVLFQRNKMGKTRNVYPGLKLNLLGREVDCRRDYFMQLFLRSRLGNDGLLRMSSINRTENTMRCDLCNERAFITCTRCKIARYCCPDHRKEDWKFHQRRCQGRTEQRSSGQESYPNGSRVNGEIVSTDSFQNDVSEQAIRVVATLRKQGYCYIDDFHGETTAKNILNEVKNLHQRQKFTDGELVSSNGNGSTLNKKIRDDKIAWVDGREKHCETISYHMNVVNSLIRKCNEFVEEYEIEHRTKQAMVACYPGQGTGYKRHVDNPSQDGRCITTLYYLNPEWTEEAISVKTNTSALQNEKAIDLLKSDQIESKKGGILKLYPGGGEKAVRILPILDRLLLFWSDRRNPHEVEPSHDIRKTRGLKDERTEHENEPQGEWPPRWKSKRRERKGRIALQIYRSLLRTLYSIFKNDNAASQQARPDCIIKSGVKQSQRVHLWC</sequence>
<evidence type="ECO:0000256" key="2">
    <source>
        <dbReference type="ARBA" id="ARBA00022723"/>
    </source>
</evidence>
<feature type="domain" description="MYND-type" evidence="10">
    <location>
        <begin position="67"/>
        <end position="103"/>
    </location>
</feature>
<dbReference type="AlphaFoldDB" id="A0AAD9V599"/>
<dbReference type="Gene3D" id="2.60.120.620">
    <property type="entry name" value="q2cbj1_9rhob like domain"/>
    <property type="match status" value="1"/>
</dbReference>
<protein>
    <submittedName>
        <fullName evidence="11">Egl nine-like protein 1</fullName>
    </submittedName>
</protein>
<evidence type="ECO:0000313" key="11">
    <source>
        <dbReference type="EMBL" id="KAK2561602.1"/>
    </source>
</evidence>